<dbReference type="Pfam" id="PF01569">
    <property type="entry name" value="PAP2"/>
    <property type="match status" value="1"/>
</dbReference>
<dbReference type="InterPro" id="IPR000326">
    <property type="entry name" value="PAP2/HPO"/>
</dbReference>
<keyword evidence="4" id="KW-1185">Reference proteome</keyword>
<dbReference type="PANTHER" id="PTHR14969:SF13">
    <property type="entry name" value="AT30094P"/>
    <property type="match status" value="1"/>
</dbReference>
<proteinExistence type="predicted"/>
<dbReference type="SUPFAM" id="SSF48317">
    <property type="entry name" value="Acid phosphatase/Vanadium-dependent haloperoxidase"/>
    <property type="match status" value="1"/>
</dbReference>
<dbReference type="InterPro" id="IPR036938">
    <property type="entry name" value="PAP2/HPO_sf"/>
</dbReference>
<dbReference type="OrthoDB" id="5243958at2"/>
<dbReference type="AlphaFoldDB" id="A0A1W2B7H7"/>
<protein>
    <submittedName>
        <fullName evidence="3">Undecaprenyl-diphosphatase</fullName>
    </submittedName>
</protein>
<evidence type="ECO:0000313" key="3">
    <source>
        <dbReference type="EMBL" id="SMC68889.1"/>
    </source>
</evidence>
<reference evidence="3 4" key="1">
    <citation type="submission" date="2017-04" db="EMBL/GenBank/DDBJ databases">
        <authorList>
            <person name="Afonso C.L."/>
            <person name="Miller P.J."/>
            <person name="Scott M.A."/>
            <person name="Spackman E."/>
            <person name="Goraichik I."/>
            <person name="Dimitrov K.M."/>
            <person name="Suarez D.L."/>
            <person name="Swayne D.E."/>
        </authorList>
    </citation>
    <scope>NUCLEOTIDE SEQUENCE [LARGE SCALE GENOMIC DNA]</scope>
    <source>
        <strain evidence="3 4">DSM 43828</strain>
    </source>
</reference>
<accession>A0A1W2B7H7</accession>
<evidence type="ECO:0000259" key="2">
    <source>
        <dbReference type="SMART" id="SM00014"/>
    </source>
</evidence>
<gene>
    <name evidence="3" type="ORF">SAMN05661093_01448</name>
</gene>
<dbReference type="RefSeq" id="WP_160096389.1">
    <property type="nucleotide sequence ID" value="NZ_FWXV01000001.1"/>
</dbReference>
<feature type="transmembrane region" description="Helical" evidence="1">
    <location>
        <begin position="148"/>
        <end position="166"/>
    </location>
</feature>
<dbReference type="EMBL" id="FWXV01000001">
    <property type="protein sequence ID" value="SMC68889.1"/>
    <property type="molecule type" value="Genomic_DNA"/>
</dbReference>
<name>A0A1W2B7H7_KIBAR</name>
<feature type="transmembrane region" description="Helical" evidence="1">
    <location>
        <begin position="20"/>
        <end position="40"/>
    </location>
</feature>
<dbReference type="Proteomes" id="UP000192674">
    <property type="component" value="Unassembled WGS sequence"/>
</dbReference>
<dbReference type="PANTHER" id="PTHR14969">
    <property type="entry name" value="SPHINGOSINE-1-PHOSPHATE PHOSPHOHYDROLASE"/>
    <property type="match status" value="1"/>
</dbReference>
<feature type="transmembrane region" description="Helical" evidence="1">
    <location>
        <begin position="124"/>
        <end position="142"/>
    </location>
</feature>
<sequence>MLFDVINGLAGRNAAVDAAMLFAAGPLIYILGAAALLVAVLHMRHRDRNANLWLAGQAAVALGLSFVVNRVLRALAFHERPFQTRQVNLLVQHDPGVSFPSNHATAALTFAFVIGLLISRRWGWILFAPALLVAVSRVFVGVHWPSDVIWGGIVGLTMTVLVMVIGRKFQTRPWSESAETEILPRSDDTVIIKR</sequence>
<dbReference type="Gene3D" id="1.20.144.10">
    <property type="entry name" value="Phosphatidic acid phosphatase type 2/haloperoxidase"/>
    <property type="match status" value="1"/>
</dbReference>
<keyword evidence="1" id="KW-0812">Transmembrane</keyword>
<evidence type="ECO:0000313" key="4">
    <source>
        <dbReference type="Proteomes" id="UP000192674"/>
    </source>
</evidence>
<evidence type="ECO:0000256" key="1">
    <source>
        <dbReference type="SAM" id="Phobius"/>
    </source>
</evidence>
<dbReference type="SMART" id="SM00014">
    <property type="entry name" value="acidPPc"/>
    <property type="match status" value="1"/>
</dbReference>
<organism evidence="3 4">
    <name type="scientific">Kibdelosporangium aridum</name>
    <dbReference type="NCBI Taxonomy" id="2030"/>
    <lineage>
        <taxon>Bacteria</taxon>
        <taxon>Bacillati</taxon>
        <taxon>Actinomycetota</taxon>
        <taxon>Actinomycetes</taxon>
        <taxon>Pseudonocardiales</taxon>
        <taxon>Pseudonocardiaceae</taxon>
        <taxon>Kibdelosporangium</taxon>
    </lineage>
</organism>
<feature type="transmembrane region" description="Helical" evidence="1">
    <location>
        <begin position="52"/>
        <end position="72"/>
    </location>
</feature>
<feature type="transmembrane region" description="Helical" evidence="1">
    <location>
        <begin position="99"/>
        <end position="117"/>
    </location>
</feature>
<keyword evidence="1" id="KW-1133">Transmembrane helix</keyword>
<keyword evidence="1" id="KW-0472">Membrane</keyword>
<feature type="domain" description="Phosphatidic acid phosphatase type 2/haloperoxidase" evidence="2">
    <location>
        <begin position="55"/>
        <end position="163"/>
    </location>
</feature>